<organism evidence="1 2">
    <name type="scientific">Arboricoccus pini</name>
    <dbReference type="NCBI Taxonomy" id="1963835"/>
    <lineage>
        <taxon>Bacteria</taxon>
        <taxon>Pseudomonadati</taxon>
        <taxon>Pseudomonadota</taxon>
        <taxon>Alphaproteobacteria</taxon>
        <taxon>Geminicoccales</taxon>
        <taxon>Geminicoccaceae</taxon>
        <taxon>Arboricoccus</taxon>
    </lineage>
</organism>
<accession>A0A212QQI8</accession>
<dbReference type="EMBL" id="FYEH01000002">
    <property type="protein sequence ID" value="SNB61691.1"/>
    <property type="molecule type" value="Genomic_DNA"/>
</dbReference>
<name>A0A212QQI8_9PROT</name>
<dbReference type="Proteomes" id="UP000197065">
    <property type="component" value="Unassembled WGS sequence"/>
</dbReference>
<evidence type="ECO:0000313" key="2">
    <source>
        <dbReference type="Proteomes" id="UP000197065"/>
    </source>
</evidence>
<dbReference type="RefSeq" id="WP_088560183.1">
    <property type="nucleotide sequence ID" value="NZ_FYEH01000002.1"/>
</dbReference>
<dbReference type="AlphaFoldDB" id="A0A212QQI8"/>
<dbReference type="InterPro" id="IPR009389">
    <property type="entry name" value="DUF1045"/>
</dbReference>
<dbReference type="PIRSF" id="PIRSF033328">
    <property type="entry name" value="Phest_Mll4975"/>
    <property type="match status" value="1"/>
</dbReference>
<reference evidence="1 2" key="1">
    <citation type="submission" date="2017-06" db="EMBL/GenBank/DDBJ databases">
        <authorList>
            <person name="Kim H.J."/>
            <person name="Triplett B.A."/>
        </authorList>
    </citation>
    <scope>NUCLEOTIDE SEQUENCE [LARGE SCALE GENOMIC DNA]</scope>
    <source>
        <strain evidence="1 2">B29T1</strain>
    </source>
</reference>
<evidence type="ECO:0000313" key="1">
    <source>
        <dbReference type="EMBL" id="SNB61691.1"/>
    </source>
</evidence>
<protein>
    <submittedName>
        <fullName evidence="1">Putative phosphonate metabolism protein</fullName>
    </submittedName>
</protein>
<dbReference type="OrthoDB" id="4954742at2"/>
<gene>
    <name evidence="1" type="ORF">SAMN07250955_102348</name>
</gene>
<sequence length="232" mass="25823">MRRYAVYAVPPERAPLMQFANQWLGWDPYKGKKVVQPILAGVAPEALARATADPAHYGFHGTLKAPFELASGIESATLHQGVADLAQGHRPFSLDLRLAAVGDFLALIPREPLADLDDLAATCVEELDALRAPLSEADIARRNPARLLPEQRDYLERFGYPYVFEFFQFHMTLTGRVYGDEKARLLAALQEAVTPLIRDPFVIDALGVFEQRDRDSPFVVTGRYEFQGPALS</sequence>
<dbReference type="Pfam" id="PF06299">
    <property type="entry name" value="DUF1045"/>
    <property type="match status" value="1"/>
</dbReference>
<dbReference type="Gene3D" id="3.90.1140.10">
    <property type="entry name" value="Cyclic phosphodiesterase"/>
    <property type="match status" value="1"/>
</dbReference>
<proteinExistence type="predicted"/>
<keyword evidence="2" id="KW-1185">Reference proteome</keyword>
<dbReference type="NCBIfam" id="TIGR03223">
    <property type="entry name" value="Phn_opern_protn"/>
    <property type="match status" value="1"/>
</dbReference>